<name>A0AAV0MFU9_9ROSI</name>
<feature type="region of interest" description="Disordered" evidence="1">
    <location>
        <begin position="22"/>
        <end position="44"/>
    </location>
</feature>
<dbReference type="Proteomes" id="UP001154282">
    <property type="component" value="Unassembled WGS sequence"/>
</dbReference>
<comment type="caution">
    <text evidence="2">The sequence shown here is derived from an EMBL/GenBank/DDBJ whole genome shotgun (WGS) entry which is preliminary data.</text>
</comment>
<dbReference type="EMBL" id="CAMGYJ010000007">
    <property type="protein sequence ID" value="CAI0445341.1"/>
    <property type="molecule type" value="Genomic_DNA"/>
</dbReference>
<sequence length="73" mass="8187">NSFLTIKNKTIFIKKQLLKIKKKKKTDKPTTTSSGTISASLSSRRPAMEPTWEISASSRSSIIIRLLLITTNH</sequence>
<keyword evidence="3" id="KW-1185">Reference proteome</keyword>
<reference evidence="2" key="1">
    <citation type="submission" date="2022-08" db="EMBL/GenBank/DDBJ databases">
        <authorList>
            <person name="Gutierrez-Valencia J."/>
        </authorList>
    </citation>
    <scope>NUCLEOTIDE SEQUENCE</scope>
</reference>
<gene>
    <name evidence="2" type="ORF">LITE_LOCUS28524</name>
</gene>
<evidence type="ECO:0000256" key="1">
    <source>
        <dbReference type="SAM" id="MobiDB-lite"/>
    </source>
</evidence>
<feature type="non-terminal residue" evidence="2">
    <location>
        <position position="1"/>
    </location>
</feature>
<protein>
    <submittedName>
        <fullName evidence="2">Uncharacterized protein</fullName>
    </submittedName>
</protein>
<feature type="compositionally biased region" description="Low complexity" evidence="1">
    <location>
        <begin position="29"/>
        <end position="43"/>
    </location>
</feature>
<evidence type="ECO:0000313" key="2">
    <source>
        <dbReference type="EMBL" id="CAI0445341.1"/>
    </source>
</evidence>
<dbReference type="AlphaFoldDB" id="A0AAV0MFU9"/>
<evidence type="ECO:0000313" key="3">
    <source>
        <dbReference type="Proteomes" id="UP001154282"/>
    </source>
</evidence>
<proteinExistence type="predicted"/>
<accession>A0AAV0MFU9</accession>
<organism evidence="2 3">
    <name type="scientific">Linum tenue</name>
    <dbReference type="NCBI Taxonomy" id="586396"/>
    <lineage>
        <taxon>Eukaryota</taxon>
        <taxon>Viridiplantae</taxon>
        <taxon>Streptophyta</taxon>
        <taxon>Embryophyta</taxon>
        <taxon>Tracheophyta</taxon>
        <taxon>Spermatophyta</taxon>
        <taxon>Magnoliopsida</taxon>
        <taxon>eudicotyledons</taxon>
        <taxon>Gunneridae</taxon>
        <taxon>Pentapetalae</taxon>
        <taxon>rosids</taxon>
        <taxon>fabids</taxon>
        <taxon>Malpighiales</taxon>
        <taxon>Linaceae</taxon>
        <taxon>Linum</taxon>
    </lineage>
</organism>